<dbReference type="SMART" id="SM00256">
    <property type="entry name" value="FBOX"/>
    <property type="match status" value="1"/>
</dbReference>
<dbReference type="Pfam" id="PF00646">
    <property type="entry name" value="F-box"/>
    <property type="match status" value="1"/>
</dbReference>
<keyword evidence="4" id="KW-1185">Reference proteome</keyword>
<dbReference type="AlphaFoldDB" id="A0AAV0JJX7"/>
<organism evidence="3 4">
    <name type="scientific">Linum tenue</name>
    <dbReference type="NCBI Taxonomy" id="586396"/>
    <lineage>
        <taxon>Eukaryota</taxon>
        <taxon>Viridiplantae</taxon>
        <taxon>Streptophyta</taxon>
        <taxon>Embryophyta</taxon>
        <taxon>Tracheophyta</taxon>
        <taxon>Spermatophyta</taxon>
        <taxon>Magnoliopsida</taxon>
        <taxon>eudicotyledons</taxon>
        <taxon>Gunneridae</taxon>
        <taxon>Pentapetalae</taxon>
        <taxon>rosids</taxon>
        <taxon>fabids</taxon>
        <taxon>Malpighiales</taxon>
        <taxon>Linaceae</taxon>
        <taxon>Linum</taxon>
    </lineage>
</organism>
<feature type="region of interest" description="Disordered" evidence="1">
    <location>
        <begin position="1"/>
        <end position="21"/>
    </location>
</feature>
<dbReference type="NCBIfam" id="TIGR01640">
    <property type="entry name" value="F_box_assoc_1"/>
    <property type="match status" value="1"/>
</dbReference>
<dbReference type="InterPro" id="IPR017451">
    <property type="entry name" value="F-box-assoc_interact_dom"/>
</dbReference>
<feature type="domain" description="F-box" evidence="2">
    <location>
        <begin position="35"/>
        <end position="75"/>
    </location>
</feature>
<reference evidence="3" key="1">
    <citation type="submission" date="2022-08" db="EMBL/GenBank/DDBJ databases">
        <authorList>
            <person name="Gutierrez-Valencia J."/>
        </authorList>
    </citation>
    <scope>NUCLEOTIDE SEQUENCE</scope>
</reference>
<proteinExistence type="predicted"/>
<accession>A0AAV0JJX7</accession>
<evidence type="ECO:0000313" key="4">
    <source>
        <dbReference type="Proteomes" id="UP001154282"/>
    </source>
</evidence>
<protein>
    <recommendedName>
        <fullName evidence="2">F-box domain-containing protein</fullName>
    </recommendedName>
</protein>
<dbReference type="Pfam" id="PF08268">
    <property type="entry name" value="FBA_3"/>
    <property type="match status" value="1"/>
</dbReference>
<dbReference type="InterPro" id="IPR050796">
    <property type="entry name" value="SCF_F-box_component"/>
</dbReference>
<dbReference type="Proteomes" id="UP001154282">
    <property type="component" value="Unassembled WGS sequence"/>
</dbReference>
<evidence type="ECO:0000313" key="3">
    <source>
        <dbReference type="EMBL" id="CAI0410226.1"/>
    </source>
</evidence>
<dbReference type="InterPro" id="IPR001810">
    <property type="entry name" value="F-box_dom"/>
</dbReference>
<feature type="compositionally biased region" description="Basic and acidic residues" evidence="1">
    <location>
        <begin position="1"/>
        <end position="11"/>
    </location>
</feature>
<dbReference type="InterPro" id="IPR036047">
    <property type="entry name" value="F-box-like_dom_sf"/>
</dbReference>
<sequence>MKRERPKDRSGELAFKPKKPQTAPSVDEELLFPFLPEHIVTEILVRLPPKSLLRFRCLSHHHSNLIQSPNFVAAHAGHAHRNRTGLLVYANSQSGKDVVSFIPSKLEGSGGTINGLVSAFPLPFLKKKGYGVGKSTSFQCAGSFNGLVCFILDTRGYWVLWNPATDQFCFDVSQPEKNLPRNHTIAGFGYDSAASEYKSVRVSCNHGGGAQVEVLNWAERHWTEIQDESFHAIFTATEYREPHFHKPPVTTNNGRVHWMESSSGMVLSFKPHDEKFEWVSTPEASLPWSIQRSICAWKGSLAMLVQHEIQQDSLLSLWLYNDGGGGELSSSSWSTLFTISTMGPPCMPEAIWRVDAQSSFLLYINGSACNYNNGKRLKLPYVCIYRAFEFAQTLVPIPGCS</sequence>
<dbReference type="EMBL" id="CAMGYJ010000005">
    <property type="protein sequence ID" value="CAI0410226.1"/>
    <property type="molecule type" value="Genomic_DNA"/>
</dbReference>
<evidence type="ECO:0000256" key="1">
    <source>
        <dbReference type="SAM" id="MobiDB-lite"/>
    </source>
</evidence>
<dbReference type="InterPro" id="IPR013187">
    <property type="entry name" value="F-box-assoc_dom_typ3"/>
</dbReference>
<evidence type="ECO:0000259" key="2">
    <source>
        <dbReference type="SMART" id="SM00256"/>
    </source>
</evidence>
<name>A0AAV0JJX7_9ROSI</name>
<gene>
    <name evidence="3" type="ORF">LITE_LOCUS14667</name>
</gene>
<dbReference type="PANTHER" id="PTHR31672:SF10">
    <property type="entry name" value="F-BOX DOMAIN-CONTAINING PROTEIN"/>
    <property type="match status" value="1"/>
</dbReference>
<dbReference type="SUPFAM" id="SSF81383">
    <property type="entry name" value="F-box domain"/>
    <property type="match status" value="1"/>
</dbReference>
<dbReference type="CDD" id="cd22157">
    <property type="entry name" value="F-box_AtFBW1-like"/>
    <property type="match status" value="1"/>
</dbReference>
<dbReference type="PANTHER" id="PTHR31672">
    <property type="entry name" value="BNACNNG10540D PROTEIN"/>
    <property type="match status" value="1"/>
</dbReference>
<comment type="caution">
    <text evidence="3">The sequence shown here is derived from an EMBL/GenBank/DDBJ whole genome shotgun (WGS) entry which is preliminary data.</text>
</comment>